<feature type="transmembrane region" description="Helical" evidence="1">
    <location>
        <begin position="67"/>
        <end position="85"/>
    </location>
</feature>
<feature type="transmembrane region" description="Helical" evidence="1">
    <location>
        <begin position="121"/>
        <end position="142"/>
    </location>
</feature>
<feature type="non-terminal residue" evidence="2">
    <location>
        <position position="1"/>
    </location>
</feature>
<organism evidence="2 3">
    <name type="scientific">Symbiodinium necroappetens</name>
    <dbReference type="NCBI Taxonomy" id="1628268"/>
    <lineage>
        <taxon>Eukaryota</taxon>
        <taxon>Sar</taxon>
        <taxon>Alveolata</taxon>
        <taxon>Dinophyceae</taxon>
        <taxon>Suessiales</taxon>
        <taxon>Symbiodiniaceae</taxon>
        <taxon>Symbiodinium</taxon>
    </lineage>
</organism>
<evidence type="ECO:0000256" key="1">
    <source>
        <dbReference type="SAM" id="Phobius"/>
    </source>
</evidence>
<proteinExistence type="predicted"/>
<comment type="caution">
    <text evidence="2">The sequence shown here is derived from an EMBL/GenBank/DDBJ whole genome shotgun (WGS) entry which is preliminary data.</text>
</comment>
<name>A0A813BN29_9DINO</name>
<protein>
    <submittedName>
        <fullName evidence="2">BIP5 protein</fullName>
    </submittedName>
</protein>
<evidence type="ECO:0000313" key="2">
    <source>
        <dbReference type="EMBL" id="CAE7913992.1"/>
    </source>
</evidence>
<keyword evidence="1" id="KW-1133">Transmembrane helix</keyword>
<sequence length="152" mass="16972">YATGDFLAIAGTLVSVMTVIIGLIYAWAKPPSFEWKWHDCPWSNPDEYTLWVDCNQKWQTSWGMTALPNYTALIIGIVGVAMYQPQTLEVVGFPRNMLQYGIWLIVQGFVGDFGYCGKLGVVTGYVSCILGVICIVASAFDIKSTRMRNIEK</sequence>
<reference evidence="2" key="1">
    <citation type="submission" date="2021-02" db="EMBL/GenBank/DDBJ databases">
        <authorList>
            <person name="Dougan E. K."/>
            <person name="Rhodes N."/>
            <person name="Thang M."/>
            <person name="Chan C."/>
        </authorList>
    </citation>
    <scope>NUCLEOTIDE SEQUENCE</scope>
</reference>
<feature type="non-terminal residue" evidence="2">
    <location>
        <position position="152"/>
    </location>
</feature>
<dbReference type="AlphaFoldDB" id="A0A813BN29"/>
<dbReference type="EMBL" id="CAJNJA010075042">
    <property type="protein sequence ID" value="CAE7913992.1"/>
    <property type="molecule type" value="Genomic_DNA"/>
</dbReference>
<evidence type="ECO:0000313" key="3">
    <source>
        <dbReference type="Proteomes" id="UP000601435"/>
    </source>
</evidence>
<keyword evidence="1" id="KW-0812">Transmembrane</keyword>
<feature type="transmembrane region" description="Helical" evidence="1">
    <location>
        <begin position="7"/>
        <end position="28"/>
    </location>
</feature>
<keyword evidence="3" id="KW-1185">Reference proteome</keyword>
<gene>
    <name evidence="2" type="primary">BIP5</name>
    <name evidence="2" type="ORF">SNEC2469_LOCUS31241</name>
</gene>
<dbReference type="Proteomes" id="UP000601435">
    <property type="component" value="Unassembled WGS sequence"/>
</dbReference>
<accession>A0A813BN29</accession>
<keyword evidence="1" id="KW-0472">Membrane</keyword>
<dbReference type="OrthoDB" id="411079at2759"/>